<evidence type="ECO:0000256" key="1">
    <source>
        <dbReference type="SAM" id="SignalP"/>
    </source>
</evidence>
<name>A0AAW0ELW1_9TRYP</name>
<protein>
    <submittedName>
        <fullName evidence="2">Uncharacterized protein</fullName>
    </submittedName>
</protein>
<reference evidence="2 3" key="1">
    <citation type="journal article" date="2021" name="MBio">
        <title>A New Model Trypanosomatid, Novymonas esmeraldas: Genomic Perception of Its 'Candidatus Pandoraea novymonadis' Endosymbiont.</title>
        <authorList>
            <person name="Zakharova A."/>
            <person name="Saura A."/>
            <person name="Butenko A."/>
            <person name="Podesvova L."/>
            <person name="Warmusova S."/>
            <person name="Kostygov A.Y."/>
            <person name="Nenarokova A."/>
            <person name="Lukes J."/>
            <person name="Opperdoes F.R."/>
            <person name="Yurchenko V."/>
        </authorList>
    </citation>
    <scope>NUCLEOTIDE SEQUENCE [LARGE SCALE GENOMIC DNA]</scope>
    <source>
        <strain evidence="2 3">E262AT.01</strain>
    </source>
</reference>
<accession>A0AAW0ELW1</accession>
<keyword evidence="1" id="KW-0732">Signal</keyword>
<sequence>MIRTLKQFLGAAVLLGTFAVTLAAAMTVTERMPDGLYCGSYAGGLVVGNLSMKAGTDKFDMVMKGLGLDLECKDETFLYDPKTHHATVVGATDPNDCIGAVLTENDLTLDVIYQPDEDIITLDLGFTQIICKKCPATARVRATL</sequence>
<organism evidence="2 3">
    <name type="scientific">Novymonas esmeraldas</name>
    <dbReference type="NCBI Taxonomy" id="1808958"/>
    <lineage>
        <taxon>Eukaryota</taxon>
        <taxon>Discoba</taxon>
        <taxon>Euglenozoa</taxon>
        <taxon>Kinetoplastea</taxon>
        <taxon>Metakinetoplastina</taxon>
        <taxon>Trypanosomatida</taxon>
        <taxon>Trypanosomatidae</taxon>
        <taxon>Novymonas</taxon>
    </lineage>
</organism>
<comment type="caution">
    <text evidence="2">The sequence shown here is derived from an EMBL/GenBank/DDBJ whole genome shotgun (WGS) entry which is preliminary data.</text>
</comment>
<dbReference type="AlphaFoldDB" id="A0AAW0ELW1"/>
<proteinExistence type="predicted"/>
<evidence type="ECO:0000313" key="2">
    <source>
        <dbReference type="EMBL" id="KAK7195098.1"/>
    </source>
</evidence>
<gene>
    <name evidence="2" type="ORF">NESM_000433000</name>
</gene>
<keyword evidence="3" id="KW-1185">Reference proteome</keyword>
<evidence type="ECO:0000313" key="3">
    <source>
        <dbReference type="Proteomes" id="UP001430356"/>
    </source>
</evidence>
<dbReference type="Proteomes" id="UP001430356">
    <property type="component" value="Unassembled WGS sequence"/>
</dbReference>
<feature type="chain" id="PRO_5043530426" evidence="1">
    <location>
        <begin position="24"/>
        <end position="144"/>
    </location>
</feature>
<feature type="signal peptide" evidence="1">
    <location>
        <begin position="1"/>
        <end position="23"/>
    </location>
</feature>
<dbReference type="EMBL" id="JAECZO010000047">
    <property type="protein sequence ID" value="KAK7195098.1"/>
    <property type="molecule type" value="Genomic_DNA"/>
</dbReference>